<keyword evidence="5" id="KW-0677">Repeat</keyword>
<dbReference type="EC" id="2.3.2.31" evidence="2"/>
<proteinExistence type="predicted"/>
<evidence type="ECO:0000256" key="7">
    <source>
        <dbReference type="ARBA" id="ARBA00022786"/>
    </source>
</evidence>
<feature type="region of interest" description="Disordered" evidence="10">
    <location>
        <begin position="693"/>
        <end position="718"/>
    </location>
</feature>
<dbReference type="InterPro" id="IPR044066">
    <property type="entry name" value="TRIAD_supradom"/>
</dbReference>
<keyword evidence="13" id="KW-1185">Reference proteome</keyword>
<keyword evidence="4" id="KW-0479">Metal-binding</keyword>
<comment type="caution">
    <text evidence="12">The sequence shown here is derived from an EMBL/GenBank/DDBJ whole genome shotgun (WGS) entry which is preliminary data.</text>
</comment>
<dbReference type="CDD" id="cd20335">
    <property type="entry name" value="BRcat_RBR"/>
    <property type="match status" value="1"/>
</dbReference>
<keyword evidence="8" id="KW-0862">Zinc</keyword>
<evidence type="ECO:0000313" key="13">
    <source>
        <dbReference type="Proteomes" id="UP001498421"/>
    </source>
</evidence>
<evidence type="ECO:0000256" key="8">
    <source>
        <dbReference type="ARBA" id="ARBA00022833"/>
    </source>
</evidence>
<evidence type="ECO:0000256" key="9">
    <source>
        <dbReference type="SAM" id="Coils"/>
    </source>
</evidence>
<sequence length="722" mass="84624">MTVLASGRKLQLMPGSFGPEDYIDFYDNPFDDLEHLQAAWRDREALIPWSTNNLSNVDVTDVDWFQYNPPAALKKATHITSQVLLDIVSSSIENVKTQAAEQHRLKREEKEQSKLAEDTAKKLDKGKGPYLPIIIPQDKPNPEIDDRTPRHSIISLSGSTSTVTTTTDISFKPEKRRKFTIRKFFQRSHDKGESSATGSKLETLRKIYESRQMNRNSMSDDATISKTDSLGDLVECVSCLDDFSPKEVIKVPCHSYCRDCFVRLISAAVQNEQQWPPKCCLNQIPVQTIVRYIPSNLKKTFQERSSEWDIPVADRIYCSHQGCSLLVKPQNIDKKKREGTCDNRHATCTICRDAGHKGRECERDPDMEMTNVLAEEEGWKRCFNCNALVEHREACQHMTCRCKTQFCYVCGQRWRTCECTMQQLYDLKAAADTKREQRQFREQTDAEELRQILLQIEEFEREEALKAEMLRQEQERLEEERRQGELEERVRQESIRRRDIEIKYRELRMTLDQLHELQQVLVEVDQEEMDQELAAETKSAKEELAKKQEAERSELDSLMMTKMADKEYALNRDFQIRAAGEHDIEEAYHEKLQDYWKDKKDGEKEIEAAMLALRKRMDQRQHMWQKWKTEAMKMHEAGLQEDWTLREELMYSTKHRLDATYEEKERESTRRKAAEKKWLEMVILERERLMNESEVQEVEGDADSLFAPDSENGRDDRVVVVI</sequence>
<dbReference type="PROSITE" id="PS51873">
    <property type="entry name" value="TRIAD"/>
    <property type="match status" value="1"/>
</dbReference>
<dbReference type="InterPro" id="IPR031127">
    <property type="entry name" value="E3_UB_ligase_RBR"/>
</dbReference>
<feature type="coiled-coil region" evidence="9">
    <location>
        <begin position="456"/>
        <end position="517"/>
    </location>
</feature>
<keyword evidence="7" id="KW-0833">Ubl conjugation pathway</keyword>
<feature type="domain" description="RING-type" evidence="11">
    <location>
        <begin position="232"/>
        <end position="423"/>
    </location>
</feature>
<dbReference type="InterPro" id="IPR002867">
    <property type="entry name" value="IBR_dom"/>
</dbReference>
<evidence type="ECO:0000256" key="5">
    <source>
        <dbReference type="ARBA" id="ARBA00022737"/>
    </source>
</evidence>
<gene>
    <name evidence="12" type="ORF">QQZ08_010912</name>
</gene>
<feature type="compositionally biased region" description="Basic and acidic residues" evidence="10">
    <location>
        <begin position="101"/>
        <end position="127"/>
    </location>
</feature>
<evidence type="ECO:0000256" key="4">
    <source>
        <dbReference type="ARBA" id="ARBA00022723"/>
    </source>
</evidence>
<organism evidence="12 13">
    <name type="scientific">Neonectria magnoliae</name>
    <dbReference type="NCBI Taxonomy" id="2732573"/>
    <lineage>
        <taxon>Eukaryota</taxon>
        <taxon>Fungi</taxon>
        <taxon>Dikarya</taxon>
        <taxon>Ascomycota</taxon>
        <taxon>Pezizomycotina</taxon>
        <taxon>Sordariomycetes</taxon>
        <taxon>Hypocreomycetidae</taxon>
        <taxon>Hypocreales</taxon>
        <taxon>Nectriaceae</taxon>
        <taxon>Neonectria</taxon>
    </lineage>
</organism>
<dbReference type="EMBL" id="JAZAVK010000152">
    <property type="protein sequence ID" value="KAK7419329.1"/>
    <property type="molecule type" value="Genomic_DNA"/>
</dbReference>
<dbReference type="CDD" id="cd22584">
    <property type="entry name" value="Rcat_RBR_unk"/>
    <property type="match status" value="1"/>
</dbReference>
<evidence type="ECO:0000256" key="6">
    <source>
        <dbReference type="ARBA" id="ARBA00022771"/>
    </source>
</evidence>
<comment type="catalytic activity">
    <reaction evidence="1">
        <text>[E2 ubiquitin-conjugating enzyme]-S-ubiquitinyl-L-cysteine + [acceptor protein]-L-lysine = [E2 ubiquitin-conjugating enzyme]-L-cysteine + [acceptor protein]-N(6)-ubiquitinyl-L-lysine.</text>
        <dbReference type="EC" id="2.3.2.31"/>
    </reaction>
</comment>
<protein>
    <recommendedName>
        <fullName evidence="2">RBR-type E3 ubiquitin transferase</fullName>
        <ecNumber evidence="2">2.3.2.31</ecNumber>
    </recommendedName>
</protein>
<feature type="region of interest" description="Disordered" evidence="10">
    <location>
        <begin position="100"/>
        <end position="145"/>
    </location>
</feature>
<keyword evidence="3" id="KW-0808">Transferase</keyword>
<dbReference type="SUPFAM" id="SSF57850">
    <property type="entry name" value="RING/U-box"/>
    <property type="match status" value="1"/>
</dbReference>
<keyword evidence="6" id="KW-0863">Zinc-finger</keyword>
<name>A0ABR1HEQ1_9HYPO</name>
<evidence type="ECO:0000256" key="1">
    <source>
        <dbReference type="ARBA" id="ARBA00001798"/>
    </source>
</evidence>
<keyword evidence="9" id="KW-0175">Coiled coil</keyword>
<evidence type="ECO:0000259" key="11">
    <source>
        <dbReference type="PROSITE" id="PS51873"/>
    </source>
</evidence>
<evidence type="ECO:0000256" key="10">
    <source>
        <dbReference type="SAM" id="MobiDB-lite"/>
    </source>
</evidence>
<evidence type="ECO:0000256" key="2">
    <source>
        <dbReference type="ARBA" id="ARBA00012251"/>
    </source>
</evidence>
<dbReference type="Pfam" id="PF01485">
    <property type="entry name" value="IBR"/>
    <property type="match status" value="1"/>
</dbReference>
<accession>A0ABR1HEQ1</accession>
<evidence type="ECO:0000313" key="12">
    <source>
        <dbReference type="EMBL" id="KAK7419329.1"/>
    </source>
</evidence>
<reference evidence="12 13" key="1">
    <citation type="journal article" date="2025" name="Microbiol. Resour. Announc.">
        <title>Draft genome sequences for Neonectria magnoliae and Neonectria punicea, canker pathogens of Liriodendron tulipifera and Acer saccharum in West Virginia.</title>
        <authorList>
            <person name="Petronek H.M."/>
            <person name="Kasson M.T."/>
            <person name="Metheny A.M."/>
            <person name="Stauder C.M."/>
            <person name="Lovett B."/>
            <person name="Lynch S.C."/>
            <person name="Garnas J.R."/>
            <person name="Kasson L.R."/>
            <person name="Stajich J.E."/>
        </authorList>
    </citation>
    <scope>NUCLEOTIDE SEQUENCE [LARGE SCALE GENOMIC DNA]</scope>
    <source>
        <strain evidence="12 13">NRRL 64651</strain>
    </source>
</reference>
<dbReference type="Gene3D" id="1.20.120.1750">
    <property type="match status" value="1"/>
</dbReference>
<dbReference type="Proteomes" id="UP001498421">
    <property type="component" value="Unassembled WGS sequence"/>
</dbReference>
<dbReference type="PANTHER" id="PTHR11685">
    <property type="entry name" value="RBR FAMILY RING FINGER AND IBR DOMAIN-CONTAINING"/>
    <property type="match status" value="1"/>
</dbReference>
<evidence type="ECO:0000256" key="3">
    <source>
        <dbReference type="ARBA" id="ARBA00022679"/>
    </source>
</evidence>